<evidence type="ECO:0000313" key="2">
    <source>
        <dbReference type="Proteomes" id="UP000595332"/>
    </source>
</evidence>
<keyword evidence="2" id="KW-1185">Reference proteome</keyword>
<dbReference type="AlphaFoldDB" id="A0A7R6PP26"/>
<sequence length="163" mass="17703">MNDTMKGISILSVTAIAIFGVLNQDNHGFDIAFLAGIEADAEKSASLQLQQSILAGVDPTEIQEPSAAGVTEGTRSVDCYRGWISIDDDNMAVDQQAYISAVNEKAIYARILDRKLIIEIPNNNKTLARRAESVPVEIAVELADAAVINKQCTRKDLIITAWK</sequence>
<gene>
    <name evidence="1" type="ORF">NEJAP_2063</name>
</gene>
<proteinExistence type="predicted"/>
<dbReference type="RefSeq" id="WP_201347234.1">
    <property type="nucleotide sequence ID" value="NZ_AP014546.1"/>
</dbReference>
<dbReference type="Proteomes" id="UP000595332">
    <property type="component" value="Chromosome"/>
</dbReference>
<dbReference type="KEGG" id="njp:NEJAP_2063"/>
<reference evidence="1 2" key="1">
    <citation type="journal article" date="2008" name="Int. J. Syst. Evol. Microbiol.">
        <title>Neptunomonas japonica sp. nov., an Osedax japonicus symbiont-like bacterium isolated from sediment adjacent to sperm whale carcasses off Kagoshima, Japan.</title>
        <authorList>
            <person name="Miyazaki M."/>
            <person name="Nogi Y."/>
            <person name="Fujiwara Y."/>
            <person name="Kawato M."/>
            <person name="Kubokawa K."/>
            <person name="Horikoshi K."/>
        </authorList>
    </citation>
    <scope>NUCLEOTIDE SEQUENCE [LARGE SCALE GENOMIC DNA]</scope>
    <source>
        <strain evidence="1 2">JAMM 1380</strain>
    </source>
</reference>
<accession>A0A7R6PP26</accession>
<evidence type="ECO:0000313" key="1">
    <source>
        <dbReference type="EMBL" id="BBB30012.1"/>
    </source>
</evidence>
<name>A0A7R6PP26_9GAMM</name>
<protein>
    <submittedName>
        <fullName evidence="1">Uncharacterized protein</fullName>
    </submittedName>
</protein>
<dbReference type="EMBL" id="AP014546">
    <property type="protein sequence ID" value="BBB30012.1"/>
    <property type="molecule type" value="Genomic_DNA"/>
</dbReference>
<organism evidence="1 2">
    <name type="scientific">Neptunomonas japonica JAMM 1380</name>
    <dbReference type="NCBI Taxonomy" id="1441457"/>
    <lineage>
        <taxon>Bacteria</taxon>
        <taxon>Pseudomonadati</taxon>
        <taxon>Pseudomonadota</taxon>
        <taxon>Gammaproteobacteria</taxon>
        <taxon>Oceanospirillales</taxon>
        <taxon>Oceanospirillaceae</taxon>
        <taxon>Neptunomonas</taxon>
    </lineage>
</organism>